<name>A0A7W5P5K6_9ACTN</name>
<keyword evidence="3" id="KW-1185">Reference proteome</keyword>
<dbReference type="AlphaFoldDB" id="A0A7W5P5K6"/>
<proteinExistence type="predicted"/>
<gene>
    <name evidence="2" type="ORF">FHX39_000422</name>
</gene>
<feature type="transmembrane region" description="Helical" evidence="1">
    <location>
        <begin position="30"/>
        <end position="48"/>
    </location>
</feature>
<keyword evidence="1" id="KW-1133">Transmembrane helix</keyword>
<accession>A0A7W5P5K6</accession>
<keyword evidence="1" id="KW-0472">Membrane</keyword>
<evidence type="ECO:0000313" key="2">
    <source>
        <dbReference type="EMBL" id="MBB3325478.1"/>
    </source>
</evidence>
<keyword evidence="1" id="KW-0812">Transmembrane</keyword>
<sequence length="223" mass="23874">MWKRFWTAVVSIGVIVGILAGADQFGVLRWAVAILVLGILIVAVPQVWKHALAISSAYRGYGPLLVRLEEQRQIEQNLLGQVVEHDEEVQRAYDEGVIEGQAQVVGASLNLDSALPVLVSVSIESGTLRVCGRVPTDGTPPSINTRFNLVAEGQLDTSLGTLRVSHAVRDGYVWFVPAGRKLTPFLESVASQAGADKSAPRGVVLAPIDLSDLINPSEDGDDS</sequence>
<dbReference type="Proteomes" id="UP000565572">
    <property type="component" value="Unassembled WGS sequence"/>
</dbReference>
<organism evidence="2 3">
    <name type="scientific">Microlunatus antarcticus</name>
    <dbReference type="NCBI Taxonomy" id="53388"/>
    <lineage>
        <taxon>Bacteria</taxon>
        <taxon>Bacillati</taxon>
        <taxon>Actinomycetota</taxon>
        <taxon>Actinomycetes</taxon>
        <taxon>Propionibacteriales</taxon>
        <taxon>Propionibacteriaceae</taxon>
        <taxon>Microlunatus</taxon>
    </lineage>
</organism>
<dbReference type="EMBL" id="JACHZG010000001">
    <property type="protein sequence ID" value="MBB3325478.1"/>
    <property type="molecule type" value="Genomic_DNA"/>
</dbReference>
<dbReference type="RefSeq" id="WP_183336419.1">
    <property type="nucleotide sequence ID" value="NZ_JACHZG010000001.1"/>
</dbReference>
<comment type="caution">
    <text evidence="2">The sequence shown here is derived from an EMBL/GenBank/DDBJ whole genome shotgun (WGS) entry which is preliminary data.</text>
</comment>
<protein>
    <submittedName>
        <fullName evidence="2">Uncharacterized protein</fullName>
    </submittedName>
</protein>
<evidence type="ECO:0000313" key="3">
    <source>
        <dbReference type="Proteomes" id="UP000565572"/>
    </source>
</evidence>
<reference evidence="2 3" key="1">
    <citation type="submission" date="2020-08" db="EMBL/GenBank/DDBJ databases">
        <title>Sequencing the genomes of 1000 actinobacteria strains.</title>
        <authorList>
            <person name="Klenk H.-P."/>
        </authorList>
    </citation>
    <scope>NUCLEOTIDE SEQUENCE [LARGE SCALE GENOMIC DNA]</scope>
    <source>
        <strain evidence="2 3">DSM 11053</strain>
    </source>
</reference>
<evidence type="ECO:0000256" key="1">
    <source>
        <dbReference type="SAM" id="Phobius"/>
    </source>
</evidence>